<accession>A0A4R0NNP3</accession>
<evidence type="ECO:0000313" key="2">
    <source>
        <dbReference type="EMBL" id="TCD00804.1"/>
    </source>
</evidence>
<comment type="caution">
    <text evidence="2">The sequence shown here is derived from an EMBL/GenBank/DDBJ whole genome shotgun (WGS) entry which is preliminary data.</text>
</comment>
<dbReference type="EMBL" id="SJSL01000002">
    <property type="protein sequence ID" value="TCD00804.1"/>
    <property type="molecule type" value="Genomic_DNA"/>
</dbReference>
<feature type="domain" description="Glycosyl transferase family 1" evidence="1">
    <location>
        <begin position="161"/>
        <end position="318"/>
    </location>
</feature>
<reference evidence="2 3" key="1">
    <citation type="submission" date="2019-02" db="EMBL/GenBank/DDBJ databases">
        <title>Pedobacter sp. RP-1-14 sp. nov., isolated from Arctic soil.</title>
        <authorList>
            <person name="Dahal R.H."/>
        </authorList>
    </citation>
    <scope>NUCLEOTIDE SEQUENCE [LARGE SCALE GENOMIC DNA]</scope>
    <source>
        <strain evidence="2 3">RP-1-14</strain>
    </source>
</reference>
<dbReference type="Gene3D" id="3.40.50.2000">
    <property type="entry name" value="Glycogen Phosphorylase B"/>
    <property type="match status" value="2"/>
</dbReference>
<keyword evidence="3" id="KW-1185">Reference proteome</keyword>
<dbReference type="Pfam" id="PF00534">
    <property type="entry name" value="Glycos_transf_1"/>
    <property type="match status" value="1"/>
</dbReference>
<dbReference type="AlphaFoldDB" id="A0A4R0NNP3"/>
<organism evidence="2 3">
    <name type="scientific">Pedobacter psychroterrae</name>
    <dbReference type="NCBI Taxonomy" id="2530453"/>
    <lineage>
        <taxon>Bacteria</taxon>
        <taxon>Pseudomonadati</taxon>
        <taxon>Bacteroidota</taxon>
        <taxon>Sphingobacteriia</taxon>
        <taxon>Sphingobacteriales</taxon>
        <taxon>Sphingobacteriaceae</taxon>
        <taxon>Pedobacter</taxon>
    </lineage>
</organism>
<proteinExistence type="predicted"/>
<dbReference type="CDD" id="cd03801">
    <property type="entry name" value="GT4_PimA-like"/>
    <property type="match status" value="1"/>
</dbReference>
<name>A0A4R0NNP3_9SPHI</name>
<dbReference type="PANTHER" id="PTHR12526">
    <property type="entry name" value="GLYCOSYLTRANSFERASE"/>
    <property type="match status" value="1"/>
</dbReference>
<protein>
    <submittedName>
        <fullName evidence="2">Glycosyltransferase family 1 protein</fullName>
    </submittedName>
</protein>
<evidence type="ECO:0000313" key="3">
    <source>
        <dbReference type="Proteomes" id="UP000293347"/>
    </source>
</evidence>
<dbReference type="GO" id="GO:0016757">
    <property type="term" value="F:glycosyltransferase activity"/>
    <property type="evidence" value="ECO:0007669"/>
    <property type="project" value="InterPro"/>
</dbReference>
<sequence>MSHALNRISSGDPDVSFKMHALNDDIADTSYLSKTEFKGYEGNKILFALKSAAKGAKSNTIIISHINLLSIALLIKMLNKNVRIIMIAHGTEVWRGIPTWKKVFVKKYVTIWAVSNFTSEQLRKIHKVNPTQIVTLHNCIDPFFKIPSEFSKPIKLLNRYKLVHEQPVILSIARLTKFDKAKGYDRTLEIIPKLLGEFPDLRYLICGKYDNQEKTRLEQLINKHHLQKTVDLVNFIPEDELEEYYRLADVFILPSEKEGFGLVFIEAAACGCRIVSGNTDGSTDAMQNGKLGIMIDPNNPDHIKEAVAKHLRKPFNYQEARNIQRICLDHFSHDQYTKRVKKLLFQHE</sequence>
<dbReference type="InterPro" id="IPR001296">
    <property type="entry name" value="Glyco_trans_1"/>
</dbReference>
<keyword evidence="2" id="KW-0808">Transferase</keyword>
<evidence type="ECO:0000259" key="1">
    <source>
        <dbReference type="Pfam" id="PF00534"/>
    </source>
</evidence>
<dbReference type="OrthoDB" id="9811239at2"/>
<dbReference type="RefSeq" id="WP_131595280.1">
    <property type="nucleotide sequence ID" value="NZ_SJSL01000002.1"/>
</dbReference>
<dbReference type="Proteomes" id="UP000293347">
    <property type="component" value="Unassembled WGS sequence"/>
</dbReference>
<gene>
    <name evidence="2" type="ORF">EZ437_08465</name>
</gene>
<dbReference type="SUPFAM" id="SSF53756">
    <property type="entry name" value="UDP-Glycosyltransferase/glycogen phosphorylase"/>
    <property type="match status" value="1"/>
</dbReference>